<sequence length="136" mass="15625">MMLQKTMLYSILFLKCPQCRQGEFLEAHPYKFSKMNSVRERCPKCNLKYSIEPSFYTGSMYVSYGVGIAFAVAAYMILLILGFADSPLRIFIIIVITLAVFFPYIGAISKAIWAHFFFKYDPVKAQEVKNDSRTSQ</sequence>
<comment type="caution">
    <text evidence="2">The sequence shown here is derived from an EMBL/GenBank/DDBJ whole genome shotgun (WGS) entry which is preliminary data.</text>
</comment>
<accession>A0ABX5Q139</accession>
<feature type="transmembrane region" description="Helical" evidence="1">
    <location>
        <begin position="61"/>
        <end position="83"/>
    </location>
</feature>
<name>A0ABX5Q139_9FLAO</name>
<keyword evidence="1" id="KW-0812">Transmembrane</keyword>
<dbReference type="Proteomes" id="UP000248584">
    <property type="component" value="Unassembled WGS sequence"/>
</dbReference>
<keyword evidence="3" id="KW-1185">Reference proteome</keyword>
<organism evidence="2 3">
    <name type="scientific">Nonlabens dokdonensis</name>
    <dbReference type="NCBI Taxonomy" id="328515"/>
    <lineage>
        <taxon>Bacteria</taxon>
        <taxon>Pseudomonadati</taxon>
        <taxon>Bacteroidota</taxon>
        <taxon>Flavobacteriia</taxon>
        <taxon>Flavobacteriales</taxon>
        <taxon>Flavobacteriaceae</taxon>
        <taxon>Nonlabens</taxon>
    </lineage>
</organism>
<keyword evidence="1" id="KW-1133">Transmembrane helix</keyword>
<dbReference type="InterPro" id="IPR009325">
    <property type="entry name" value="DUF983"/>
</dbReference>
<dbReference type="RefSeq" id="WP_015361403.1">
    <property type="nucleotide sequence ID" value="NZ_QKZR01000001.1"/>
</dbReference>
<dbReference type="Pfam" id="PF06170">
    <property type="entry name" value="DUF983"/>
    <property type="match status" value="1"/>
</dbReference>
<dbReference type="EMBL" id="QKZR01000001">
    <property type="protein sequence ID" value="PZX43586.1"/>
    <property type="molecule type" value="Genomic_DNA"/>
</dbReference>
<gene>
    <name evidence="2" type="ORF">LX97_00587</name>
</gene>
<proteinExistence type="predicted"/>
<reference evidence="2 3" key="1">
    <citation type="submission" date="2018-06" db="EMBL/GenBank/DDBJ databases">
        <title>Genomic Encyclopedia of Archaeal and Bacterial Type Strains, Phase II (KMG-II): from individual species to whole genera.</title>
        <authorList>
            <person name="Goeker M."/>
        </authorList>
    </citation>
    <scope>NUCLEOTIDE SEQUENCE [LARGE SCALE GENOMIC DNA]</scope>
    <source>
        <strain evidence="2 3">DSM 17205</strain>
    </source>
</reference>
<evidence type="ECO:0000313" key="3">
    <source>
        <dbReference type="Proteomes" id="UP000248584"/>
    </source>
</evidence>
<protein>
    <submittedName>
        <fullName evidence="2">Uncharacterized protein DUF983</fullName>
    </submittedName>
</protein>
<evidence type="ECO:0000256" key="1">
    <source>
        <dbReference type="SAM" id="Phobius"/>
    </source>
</evidence>
<feature type="transmembrane region" description="Helical" evidence="1">
    <location>
        <begin position="90"/>
        <end position="113"/>
    </location>
</feature>
<evidence type="ECO:0000313" key="2">
    <source>
        <dbReference type="EMBL" id="PZX43586.1"/>
    </source>
</evidence>
<keyword evidence="1" id="KW-0472">Membrane</keyword>